<feature type="region of interest" description="Disordered" evidence="1">
    <location>
        <begin position="16"/>
        <end position="42"/>
    </location>
</feature>
<reference evidence="2" key="1">
    <citation type="journal article" date="2023" name="Insect Mol. Biol.">
        <title>Genome sequencing provides insights into the evolution of gene families encoding plant cell wall-degrading enzymes in longhorned beetles.</title>
        <authorList>
            <person name="Shin N.R."/>
            <person name="Okamura Y."/>
            <person name="Kirsch R."/>
            <person name="Pauchet Y."/>
        </authorList>
    </citation>
    <scope>NUCLEOTIDE SEQUENCE</scope>
    <source>
        <strain evidence="2">AMC_N1</strain>
    </source>
</reference>
<name>A0AAV8Z7U6_9CUCU</name>
<evidence type="ECO:0000256" key="1">
    <source>
        <dbReference type="SAM" id="MobiDB-lite"/>
    </source>
</evidence>
<organism evidence="2 3">
    <name type="scientific">Aromia moschata</name>
    <dbReference type="NCBI Taxonomy" id="1265417"/>
    <lineage>
        <taxon>Eukaryota</taxon>
        <taxon>Metazoa</taxon>
        <taxon>Ecdysozoa</taxon>
        <taxon>Arthropoda</taxon>
        <taxon>Hexapoda</taxon>
        <taxon>Insecta</taxon>
        <taxon>Pterygota</taxon>
        <taxon>Neoptera</taxon>
        <taxon>Endopterygota</taxon>
        <taxon>Coleoptera</taxon>
        <taxon>Polyphaga</taxon>
        <taxon>Cucujiformia</taxon>
        <taxon>Chrysomeloidea</taxon>
        <taxon>Cerambycidae</taxon>
        <taxon>Cerambycinae</taxon>
        <taxon>Callichromatini</taxon>
        <taxon>Aromia</taxon>
    </lineage>
</organism>
<proteinExistence type="predicted"/>
<feature type="compositionally biased region" description="Polar residues" evidence="1">
    <location>
        <begin position="21"/>
        <end position="39"/>
    </location>
</feature>
<protein>
    <submittedName>
        <fullName evidence="2">Uncharacterized protein</fullName>
    </submittedName>
</protein>
<dbReference type="PANTHER" id="PTHR33480">
    <property type="entry name" value="SET DOMAIN-CONTAINING PROTEIN-RELATED"/>
    <property type="match status" value="1"/>
</dbReference>
<comment type="caution">
    <text evidence="2">The sequence shown here is derived from an EMBL/GenBank/DDBJ whole genome shotgun (WGS) entry which is preliminary data.</text>
</comment>
<keyword evidence="3" id="KW-1185">Reference proteome</keyword>
<accession>A0AAV8Z7U6</accession>
<feature type="compositionally biased region" description="Polar residues" evidence="1">
    <location>
        <begin position="112"/>
        <end position="123"/>
    </location>
</feature>
<dbReference type="AlphaFoldDB" id="A0AAV8Z7U6"/>
<evidence type="ECO:0000313" key="2">
    <source>
        <dbReference type="EMBL" id="KAJ8959478.1"/>
    </source>
</evidence>
<sequence length="672" mass="76413">MNRGKLLVKLAVENSRENNEDIQSSWSHSTSFISDSQGSSEKEFETQLEGFKECEDITTSTPCFRPRHSTLDELESSEPYSEPISFIKPITILEGEEFKLMVPDILKPEISNTPTELLPTSSNTDEKPLLEQDSPNTKVARYLMESEITSAQQEAYFKPKTNTDPKLQIATEDMTSIVEDDDFNKTSLGSEYIPSSVTSNSDSEPSNSNIYSDDTNLNTPTNDMCQPGADGCLMESETIQVQEELPASSSKQNSGLVSQITSDNLIDESNKRRYIKSASARERPTICPICYDDVITHFTRHLFKRHSDDKQVKLIKSLKPRSTERLGLVSTLRKQGYFHLKIEKDILNPVKPSKLPSVEYYICQFCLGYYKKSLLYKHVKVCKSKPDTVTNPGKNCLSKSQTFMALASLKNQEFLKNSQVLEIMRPDEISAACKSDPLICLYGEALLSKHKRQQIVTVVSNKIREMARLTIALKSIHPEINGLFDLMSPDMFQALIMATKLISGYDEATKSFKSPSLALHMGTNLKMVCDIAYKLVLENRKFPNIKWTDRNQTKTNIKDLKKTYRGTLNLQERQWEKLTTLPSTSDIQLLQGYIHNLSEKAFHELNNNINIQSNYKILTECVLALTVMFNRKRVGDVQYLKIETYNKDWSAVNQDTFIESLTPLEKSYVQKI</sequence>
<gene>
    <name evidence="2" type="ORF">NQ318_022175</name>
</gene>
<evidence type="ECO:0000313" key="3">
    <source>
        <dbReference type="Proteomes" id="UP001162162"/>
    </source>
</evidence>
<feature type="region of interest" description="Disordered" evidence="1">
    <location>
        <begin position="112"/>
        <end position="133"/>
    </location>
</feature>
<dbReference type="Proteomes" id="UP001162162">
    <property type="component" value="Unassembled WGS sequence"/>
</dbReference>
<dbReference type="EMBL" id="JAPWTK010000013">
    <property type="protein sequence ID" value="KAJ8959478.1"/>
    <property type="molecule type" value="Genomic_DNA"/>
</dbReference>
<feature type="region of interest" description="Disordered" evidence="1">
    <location>
        <begin position="188"/>
        <end position="222"/>
    </location>
</feature>
<dbReference type="PANTHER" id="PTHR33480:SF1">
    <property type="entry name" value="TYR RECOMBINASE DOMAIN-CONTAINING PROTEIN"/>
    <property type="match status" value="1"/>
</dbReference>